<dbReference type="InterPro" id="IPR000210">
    <property type="entry name" value="BTB/POZ_dom"/>
</dbReference>
<dbReference type="PROSITE" id="PS50097">
    <property type="entry name" value="BTB"/>
    <property type="match status" value="1"/>
</dbReference>
<dbReference type="AlphaFoldDB" id="A0A8H5ZUY8"/>
<organism evidence="3 4">
    <name type="scientific">Petromyces alliaceus</name>
    <name type="common">Aspergillus alliaceus</name>
    <dbReference type="NCBI Taxonomy" id="209559"/>
    <lineage>
        <taxon>Eukaryota</taxon>
        <taxon>Fungi</taxon>
        <taxon>Dikarya</taxon>
        <taxon>Ascomycota</taxon>
        <taxon>Pezizomycotina</taxon>
        <taxon>Eurotiomycetes</taxon>
        <taxon>Eurotiomycetidae</taxon>
        <taxon>Eurotiales</taxon>
        <taxon>Aspergillaceae</taxon>
        <taxon>Aspergillus</taxon>
        <taxon>Aspergillus subgen. Circumdati</taxon>
    </lineage>
</organism>
<evidence type="ECO:0000313" key="3">
    <source>
        <dbReference type="EMBL" id="KAF5856796.1"/>
    </source>
</evidence>
<dbReference type="PANTHER" id="PTHR47843">
    <property type="entry name" value="BTB DOMAIN-CONTAINING PROTEIN-RELATED"/>
    <property type="match status" value="1"/>
</dbReference>
<comment type="caution">
    <text evidence="3">The sequence shown here is derived from an EMBL/GenBank/DDBJ whole genome shotgun (WGS) entry which is preliminary data.</text>
</comment>
<gene>
    <name evidence="3" type="ORF">ETB97_006724</name>
</gene>
<feature type="compositionally biased region" description="Basic and acidic residues" evidence="1">
    <location>
        <begin position="162"/>
        <end position="172"/>
    </location>
</feature>
<accession>A0A8H5ZUY8</accession>
<reference evidence="3 4" key="1">
    <citation type="submission" date="2019-04" db="EMBL/GenBank/DDBJ databases">
        <title>Aspergillus burnettii sp. nov., novel species from soil in southeast Queensland.</title>
        <authorList>
            <person name="Gilchrist C.L.M."/>
            <person name="Pitt J.I."/>
            <person name="Lange L."/>
            <person name="Lacey H.J."/>
            <person name="Vuong D."/>
            <person name="Midgley D.J."/>
            <person name="Greenfield P."/>
            <person name="Bradbury M."/>
            <person name="Lacey E."/>
            <person name="Busk P.K."/>
            <person name="Pilgaard B."/>
            <person name="Chooi Y.H."/>
            <person name="Piggott A.M."/>
        </authorList>
    </citation>
    <scope>NUCLEOTIDE SEQUENCE [LARGE SCALE GENOMIC DNA]</scope>
    <source>
        <strain evidence="3 4">FRR 5400</strain>
    </source>
</reference>
<feature type="region of interest" description="Disordered" evidence="1">
    <location>
        <begin position="150"/>
        <end position="172"/>
    </location>
</feature>
<dbReference type="CDD" id="cd18186">
    <property type="entry name" value="BTB_POZ_ZBTB_KLHL-like"/>
    <property type="match status" value="1"/>
</dbReference>
<feature type="domain" description="BTB" evidence="2">
    <location>
        <begin position="12"/>
        <end position="100"/>
    </location>
</feature>
<dbReference type="SUPFAM" id="SSF54695">
    <property type="entry name" value="POZ domain"/>
    <property type="match status" value="1"/>
</dbReference>
<evidence type="ECO:0000259" key="2">
    <source>
        <dbReference type="PROSITE" id="PS50097"/>
    </source>
</evidence>
<feature type="region of interest" description="Disordered" evidence="1">
    <location>
        <begin position="103"/>
        <end position="136"/>
    </location>
</feature>
<feature type="compositionally biased region" description="Basic and acidic residues" evidence="1">
    <location>
        <begin position="109"/>
        <end position="124"/>
    </location>
</feature>
<dbReference type="EMBL" id="SPNV01000295">
    <property type="protein sequence ID" value="KAF5856796.1"/>
    <property type="molecule type" value="Genomic_DNA"/>
</dbReference>
<protein>
    <recommendedName>
        <fullName evidence="2">BTB domain-containing protein</fullName>
    </recommendedName>
</protein>
<proteinExistence type="predicted"/>
<dbReference type="Proteomes" id="UP000541154">
    <property type="component" value="Unassembled WGS sequence"/>
</dbReference>
<dbReference type="PANTHER" id="PTHR47843:SF5">
    <property type="entry name" value="BTB_POZ DOMAIN PROTEIN"/>
    <property type="match status" value="1"/>
</dbReference>
<dbReference type="Pfam" id="PF00651">
    <property type="entry name" value="BTB"/>
    <property type="match status" value="1"/>
</dbReference>
<keyword evidence="4" id="KW-1185">Reference proteome</keyword>
<dbReference type="Gene3D" id="3.30.710.10">
    <property type="entry name" value="Potassium Channel Kv1.1, Chain A"/>
    <property type="match status" value="1"/>
</dbReference>
<dbReference type="InterPro" id="IPR011333">
    <property type="entry name" value="SKP1/BTB/POZ_sf"/>
</dbReference>
<evidence type="ECO:0000313" key="4">
    <source>
        <dbReference type="Proteomes" id="UP000541154"/>
    </source>
</evidence>
<sequence length="172" mass="19015">MGIALHLNSDYSDLEITCGGKSFPAHRLVVCPRSEYFKRACNGNLKAPVIHPLIARWTEIVTPLWDQGAEESIINLNDKSPVLVEKVLEFLYTGNYTIGHHTLEEEDPKFDGDGGLEKDTEHAGESSINDTSGEHASEIHDISNEHGLENTALGFVDGTSPNEKRTLIDELF</sequence>
<evidence type="ECO:0000256" key="1">
    <source>
        <dbReference type="SAM" id="MobiDB-lite"/>
    </source>
</evidence>
<name>A0A8H5ZUY8_PETAA</name>